<keyword evidence="1 2" id="KW-0238">DNA-binding</keyword>
<dbReference type="GO" id="GO:0003697">
    <property type="term" value="F:single-stranded DNA binding"/>
    <property type="evidence" value="ECO:0007669"/>
    <property type="project" value="InterPro"/>
</dbReference>
<dbReference type="AlphaFoldDB" id="A0A516X4T1"/>
<accession>A0A516X4T1</accession>
<evidence type="ECO:0000256" key="2">
    <source>
        <dbReference type="PROSITE-ProRule" id="PRU00252"/>
    </source>
</evidence>
<keyword evidence="5" id="KW-1185">Reference proteome</keyword>
<dbReference type="Proteomes" id="UP000317344">
    <property type="component" value="Chromosome"/>
</dbReference>
<reference evidence="4 5" key="2">
    <citation type="submission" date="2019-07" db="EMBL/GenBank/DDBJ databases">
        <authorList>
            <person name="Huang Y."/>
        </authorList>
    </citation>
    <scope>NUCLEOTIDE SEQUENCE [LARGE SCALE GENOMIC DNA]</scope>
    <source>
        <strain evidence="4 5">HY188</strain>
    </source>
</reference>
<dbReference type="SUPFAM" id="SSF50249">
    <property type="entry name" value="Nucleic acid-binding proteins"/>
    <property type="match status" value="1"/>
</dbReference>
<dbReference type="InterPro" id="IPR012340">
    <property type="entry name" value="NA-bd_OB-fold"/>
</dbReference>
<evidence type="ECO:0000256" key="1">
    <source>
        <dbReference type="ARBA" id="ARBA00023125"/>
    </source>
</evidence>
<dbReference type="InterPro" id="IPR000424">
    <property type="entry name" value="Primosome_PriB/ssb"/>
</dbReference>
<dbReference type="EMBL" id="CP041765">
    <property type="protein sequence ID" value="QDQ98076.1"/>
    <property type="molecule type" value="Genomic_DNA"/>
</dbReference>
<organism evidence="4 5">
    <name type="scientific">Tomitella fengzijianii</name>
    <dbReference type="NCBI Taxonomy" id="2597660"/>
    <lineage>
        <taxon>Bacteria</taxon>
        <taxon>Bacillati</taxon>
        <taxon>Actinomycetota</taxon>
        <taxon>Actinomycetes</taxon>
        <taxon>Mycobacteriales</taxon>
        <taxon>Tomitella</taxon>
    </lineage>
</organism>
<name>A0A516X4T1_9ACTN</name>
<feature type="compositionally biased region" description="Basic and acidic residues" evidence="3">
    <location>
        <begin position="139"/>
        <end position="163"/>
    </location>
</feature>
<protein>
    <submittedName>
        <fullName evidence="4">Single-stranded DNA-binding protein</fullName>
    </submittedName>
</protein>
<dbReference type="PROSITE" id="PS50935">
    <property type="entry name" value="SSB"/>
    <property type="match status" value="1"/>
</dbReference>
<dbReference type="OrthoDB" id="9809878at2"/>
<evidence type="ECO:0000256" key="3">
    <source>
        <dbReference type="SAM" id="MobiDB-lite"/>
    </source>
</evidence>
<feature type="region of interest" description="Disordered" evidence="3">
    <location>
        <begin position="117"/>
        <end position="194"/>
    </location>
</feature>
<feature type="compositionally biased region" description="Basic and acidic residues" evidence="3">
    <location>
        <begin position="184"/>
        <end position="194"/>
    </location>
</feature>
<dbReference type="Gene3D" id="2.40.50.140">
    <property type="entry name" value="Nucleic acid-binding proteins"/>
    <property type="match status" value="1"/>
</dbReference>
<dbReference type="RefSeq" id="WP_143909395.1">
    <property type="nucleotide sequence ID" value="NZ_CP041765.1"/>
</dbReference>
<dbReference type="Pfam" id="PF00436">
    <property type="entry name" value="SSB"/>
    <property type="match status" value="1"/>
</dbReference>
<evidence type="ECO:0000313" key="4">
    <source>
        <dbReference type="EMBL" id="QDQ98076.1"/>
    </source>
</evidence>
<dbReference type="KEGG" id="toy:FO059_13095"/>
<gene>
    <name evidence="4" type="ORF">FO059_13095</name>
</gene>
<sequence>MFETYMTVIGNVANKPDRRDTPAGQVVSFRLGSTARYWSEEDKRWRDGSSLFLTVNCWRRLVNGVALGVVKGAPVIAHGPVRLREYTTAEGQRRSVMEMRAVSVGLDLARCLAERVDQQRRGGTSGDAESGDPGATSDQRGEGEQRGDWDAEGARDPDPREEPGAAEDSGDAAPRSGVPAVPAREAREPETVQA</sequence>
<proteinExistence type="predicted"/>
<evidence type="ECO:0000313" key="5">
    <source>
        <dbReference type="Proteomes" id="UP000317344"/>
    </source>
</evidence>
<reference evidence="4 5" key="1">
    <citation type="submission" date="2019-07" db="EMBL/GenBank/DDBJ databases">
        <title>Tomitella cavernea sp. nov., an actinomycete isolated from soil.</title>
        <authorList>
            <person name="Cheng J."/>
        </authorList>
    </citation>
    <scope>NUCLEOTIDE SEQUENCE [LARGE SCALE GENOMIC DNA]</scope>
    <source>
        <strain evidence="4 5">HY188</strain>
    </source>
</reference>